<feature type="compositionally biased region" description="Gly residues" evidence="1">
    <location>
        <begin position="29"/>
        <end position="38"/>
    </location>
</feature>
<dbReference type="GO" id="GO:0016592">
    <property type="term" value="C:mediator complex"/>
    <property type="evidence" value="ECO:0007669"/>
    <property type="project" value="TreeGrafter"/>
</dbReference>
<feature type="compositionally biased region" description="Basic residues" evidence="1">
    <location>
        <begin position="538"/>
        <end position="557"/>
    </location>
</feature>
<feature type="compositionally biased region" description="Low complexity" evidence="1">
    <location>
        <begin position="341"/>
        <end position="398"/>
    </location>
</feature>
<protein>
    <submittedName>
        <fullName evidence="2">Uncharacterized protein</fullName>
    </submittedName>
</protein>
<dbReference type="Proteomes" id="UP000054516">
    <property type="component" value="Unassembled WGS sequence"/>
</dbReference>
<dbReference type="EMBL" id="DF977480">
    <property type="protein sequence ID" value="GAP89625.2"/>
    <property type="molecule type" value="Genomic_DNA"/>
</dbReference>
<feature type="compositionally biased region" description="Basic and acidic residues" evidence="1">
    <location>
        <begin position="596"/>
        <end position="611"/>
    </location>
</feature>
<dbReference type="GO" id="GO:0045944">
    <property type="term" value="P:positive regulation of transcription by RNA polymerase II"/>
    <property type="evidence" value="ECO:0007669"/>
    <property type="project" value="TreeGrafter"/>
</dbReference>
<dbReference type="OrthoDB" id="3440029at2759"/>
<organism evidence="2">
    <name type="scientific">Rosellinia necatrix</name>
    <name type="common">White root-rot fungus</name>
    <dbReference type="NCBI Taxonomy" id="77044"/>
    <lineage>
        <taxon>Eukaryota</taxon>
        <taxon>Fungi</taxon>
        <taxon>Dikarya</taxon>
        <taxon>Ascomycota</taxon>
        <taxon>Pezizomycotina</taxon>
        <taxon>Sordariomycetes</taxon>
        <taxon>Xylariomycetidae</taxon>
        <taxon>Xylariales</taxon>
        <taxon>Xylariaceae</taxon>
        <taxon>Rosellinia</taxon>
    </lineage>
</organism>
<feature type="region of interest" description="Disordered" evidence="1">
    <location>
        <begin position="584"/>
        <end position="673"/>
    </location>
</feature>
<feature type="region of interest" description="Disordered" evidence="1">
    <location>
        <begin position="1"/>
        <end position="76"/>
    </location>
</feature>
<feature type="compositionally biased region" description="Gly residues" evidence="1">
    <location>
        <begin position="558"/>
        <end position="567"/>
    </location>
</feature>
<gene>
    <name evidence="2" type="ORF">SAMD00023353_3500330</name>
</gene>
<evidence type="ECO:0000313" key="2">
    <source>
        <dbReference type="EMBL" id="GAP89625.2"/>
    </source>
</evidence>
<feature type="compositionally biased region" description="Pro residues" evidence="1">
    <location>
        <begin position="1"/>
        <end position="10"/>
    </location>
</feature>
<proteinExistence type="predicted"/>
<evidence type="ECO:0000313" key="3">
    <source>
        <dbReference type="Proteomes" id="UP000054516"/>
    </source>
</evidence>
<name>A0A1W2TMQ1_ROSNE</name>
<feature type="compositionally biased region" description="Basic residues" evidence="1">
    <location>
        <begin position="213"/>
        <end position="249"/>
    </location>
</feature>
<feature type="compositionally biased region" description="Low complexity" evidence="1">
    <location>
        <begin position="643"/>
        <end position="655"/>
    </location>
</feature>
<feature type="compositionally biased region" description="Basic residues" evidence="1">
    <location>
        <begin position="467"/>
        <end position="477"/>
    </location>
</feature>
<evidence type="ECO:0000256" key="1">
    <source>
        <dbReference type="SAM" id="MobiDB-lite"/>
    </source>
</evidence>
<sequence>MNHPPGPNAPQPGQARGPGGPPHLAPHGHPGGHPGGHPLGYPQGPPAPPRNMIPVDLRGGPTIEISDVSREVRSESDMKDDLTEFVVFRYDKWVDNSDCDDYGQPKRPSWEKAVKIEDRSISKDAAAKKVRLLDRHTKGVIDKKNSLPAPLKLQIDKTTDMLMSREIDLGNFHWVLAQIDQQLWPFAYYTDDGGLGYQDMPSPRRHRDDSHHHPLHRHRHRHHHHHHQQQHHHHHHHHTKKRSHSNGGHRVKTAYQRGSVTAYFKRVPRDNVDIRRMWESQRGMNAAFPPIQQQPIQTQFQGQPQPVVGPQPQPARVPTQNPQAAQAQQQARPVNPPGPQPNNAAHAPRPNPNQGGRPNQNPNQNQNQNPNQNRNQNQNQNRNQNQSQNRNQNQNRGRNAARHSGSDSESSAGSRSSHRRSTTPPSSVSDRDGRHHHRDHHHHKHHAHAHGHGPDHGHVRPDDNHLPPHHHHHHKPGAPRGFGSPHRAPHPPGPPNRVHRGGGSLDSVASHIERVREDAYQRGRTDGAVRASFTHVPGRPHHLHGVRGRSPPLRHRGGGGGGGGGVHSDGDENLQRYLSRMAIYDDHDDDDDGGEDDLRGRRYHRESDYPPHHHHHRHHQPPPPPPPPNRYGSILEDDPFAPSTVSSSYSYSTDGRPGRRDPFGGGWRRPPYY</sequence>
<dbReference type="PANTHER" id="PTHR46007:SF8">
    <property type="entry name" value="C2H2-TYPE DOMAIN-CONTAINING PROTEIN"/>
    <property type="match status" value="1"/>
</dbReference>
<dbReference type="InterPro" id="IPR051647">
    <property type="entry name" value="Mediator_comp_sub12"/>
</dbReference>
<dbReference type="AlphaFoldDB" id="A0A1W2TMQ1"/>
<dbReference type="OMA" id="EMEARKY"/>
<feature type="region of interest" description="Disordered" evidence="1">
    <location>
        <begin position="532"/>
        <end position="571"/>
    </location>
</feature>
<accession>A0A1W2TMQ1</accession>
<feature type="compositionally biased region" description="Basic residues" evidence="1">
    <location>
        <begin position="434"/>
        <end position="451"/>
    </location>
</feature>
<dbReference type="STRING" id="77044.A0A1W2TMQ1"/>
<feature type="region of interest" description="Disordered" evidence="1">
    <location>
        <begin position="298"/>
        <end position="505"/>
    </location>
</feature>
<feature type="compositionally biased region" description="Acidic residues" evidence="1">
    <location>
        <begin position="586"/>
        <end position="595"/>
    </location>
</feature>
<feature type="compositionally biased region" description="Basic and acidic residues" evidence="1">
    <location>
        <begin position="452"/>
        <end position="466"/>
    </location>
</feature>
<feature type="compositionally biased region" description="Basic and acidic residues" evidence="1">
    <location>
        <begin position="67"/>
        <end position="76"/>
    </location>
</feature>
<dbReference type="GO" id="GO:0003713">
    <property type="term" value="F:transcription coactivator activity"/>
    <property type="evidence" value="ECO:0007669"/>
    <property type="project" value="TreeGrafter"/>
</dbReference>
<feature type="region of interest" description="Disordered" evidence="1">
    <location>
        <begin position="197"/>
        <end position="249"/>
    </location>
</feature>
<dbReference type="PANTHER" id="PTHR46007">
    <property type="entry name" value="MEDIATOR OF RNA POLYMERASE II TRANSCRIPTION SUBUNIT 12"/>
    <property type="match status" value="1"/>
</dbReference>
<reference evidence="2" key="1">
    <citation type="submission" date="2016-03" db="EMBL/GenBank/DDBJ databases">
        <title>Draft genome sequence of Rosellinia necatrix.</title>
        <authorList>
            <person name="Kanematsu S."/>
        </authorList>
    </citation>
    <scope>NUCLEOTIDE SEQUENCE [LARGE SCALE GENOMIC DNA]</scope>
    <source>
        <strain evidence="2">W97</strain>
    </source>
</reference>
<keyword evidence="3" id="KW-1185">Reference proteome</keyword>